<name>A0A5Q2FGS0_9ACTN</name>
<dbReference type="Pfam" id="PF13462">
    <property type="entry name" value="Thioredoxin_4"/>
    <property type="match status" value="1"/>
</dbReference>
<keyword evidence="2" id="KW-0472">Membrane</keyword>
<sequence length="261" mass="27531">MSSKNQAGPTSATNRRAQMRAEAEAAAQRARTRKIVITALSVVVVAVLVIGGLVLAQSRGKQSANGILPPNTTSAGNGIIVNPGKAEGKPVVELFFDYQCPGCGSLERSAGQYILGGAQKGDYQLIYRPMIFLDTNLRNDASLRAANAAACYAQAGGDYPAYHQLVFNNQPAKEGQGYTDDLLRNQLPSQLGMNGDQLTQFQKCFDAGTFKGFAQQTNTAAAKDGITSTPTVRVNGKNLDLSTMTAPDQFPDAVAKAAAAK</sequence>
<dbReference type="EMBL" id="CP045725">
    <property type="protein sequence ID" value="QGF24987.1"/>
    <property type="molecule type" value="Genomic_DNA"/>
</dbReference>
<keyword evidence="2" id="KW-0812">Transmembrane</keyword>
<dbReference type="Proteomes" id="UP000386847">
    <property type="component" value="Chromosome"/>
</dbReference>
<feature type="region of interest" description="Disordered" evidence="1">
    <location>
        <begin position="1"/>
        <end position="24"/>
    </location>
</feature>
<evidence type="ECO:0000256" key="2">
    <source>
        <dbReference type="SAM" id="Phobius"/>
    </source>
</evidence>
<dbReference type="InterPro" id="IPR012336">
    <property type="entry name" value="Thioredoxin-like_fold"/>
</dbReference>
<dbReference type="InterPro" id="IPR036249">
    <property type="entry name" value="Thioredoxin-like_sf"/>
</dbReference>
<evidence type="ECO:0000256" key="1">
    <source>
        <dbReference type="SAM" id="MobiDB-lite"/>
    </source>
</evidence>
<keyword evidence="5" id="KW-1185">Reference proteome</keyword>
<evidence type="ECO:0000313" key="5">
    <source>
        <dbReference type="Proteomes" id="UP000386847"/>
    </source>
</evidence>
<evidence type="ECO:0000313" key="4">
    <source>
        <dbReference type="EMBL" id="QGF24987.1"/>
    </source>
</evidence>
<dbReference type="Gene3D" id="3.40.30.10">
    <property type="entry name" value="Glutaredoxin"/>
    <property type="match status" value="1"/>
</dbReference>
<dbReference type="KEGG" id="rain:Rai3103_16745"/>
<feature type="transmembrane region" description="Helical" evidence="2">
    <location>
        <begin position="35"/>
        <end position="56"/>
    </location>
</feature>
<protein>
    <submittedName>
        <fullName evidence="4">Thioredoxin domain-containing protein</fullName>
    </submittedName>
</protein>
<gene>
    <name evidence="4" type="ORF">Rai3103_16745</name>
</gene>
<feature type="domain" description="Thioredoxin-like fold" evidence="3">
    <location>
        <begin position="84"/>
        <end position="240"/>
    </location>
</feature>
<dbReference type="AlphaFoldDB" id="A0A5Q2FGS0"/>
<dbReference type="CDD" id="cd02972">
    <property type="entry name" value="DsbA_family"/>
    <property type="match status" value="1"/>
</dbReference>
<proteinExistence type="predicted"/>
<feature type="compositionally biased region" description="Polar residues" evidence="1">
    <location>
        <begin position="1"/>
        <end position="14"/>
    </location>
</feature>
<accession>A0A5Q2FGS0</accession>
<dbReference type="RefSeq" id="WP_153573516.1">
    <property type="nucleotide sequence ID" value="NZ_CP045725.1"/>
</dbReference>
<organism evidence="4 5">
    <name type="scientific">Raineyella fluvialis</name>
    <dbReference type="NCBI Taxonomy" id="2662261"/>
    <lineage>
        <taxon>Bacteria</taxon>
        <taxon>Bacillati</taxon>
        <taxon>Actinomycetota</taxon>
        <taxon>Actinomycetes</taxon>
        <taxon>Propionibacteriales</taxon>
        <taxon>Propionibacteriaceae</taxon>
        <taxon>Raineyella</taxon>
    </lineage>
</organism>
<evidence type="ECO:0000259" key="3">
    <source>
        <dbReference type="Pfam" id="PF13462"/>
    </source>
</evidence>
<dbReference type="SUPFAM" id="SSF52833">
    <property type="entry name" value="Thioredoxin-like"/>
    <property type="match status" value="1"/>
</dbReference>
<keyword evidence="2" id="KW-1133">Transmembrane helix</keyword>
<reference evidence="4 5" key="1">
    <citation type="submission" date="2019-10" db="EMBL/GenBank/DDBJ databases">
        <title>Genomic analysis of Raineyella sp. CBA3103.</title>
        <authorList>
            <person name="Roh S.W."/>
        </authorList>
    </citation>
    <scope>NUCLEOTIDE SEQUENCE [LARGE SCALE GENOMIC DNA]</scope>
    <source>
        <strain evidence="4 5">CBA3103</strain>
    </source>
</reference>